<reference evidence="1 2" key="1">
    <citation type="submission" date="2013-01" db="EMBL/GenBank/DDBJ databases">
        <authorList>
            <person name="Harkins D.M."/>
            <person name="Durkin A.S."/>
            <person name="Brinkac L.M."/>
            <person name="Haft D.H."/>
            <person name="Selengut J.D."/>
            <person name="Sanka R."/>
            <person name="DePew J."/>
            <person name="Purushe J."/>
            <person name="Picardeau M."/>
            <person name="Werts C."/>
            <person name="Goarant C."/>
            <person name="Vinetz J.M."/>
            <person name="Sutton G.G."/>
            <person name="Nierman W.C."/>
            <person name="Fouts D.E."/>
        </authorList>
    </citation>
    <scope>NUCLEOTIDE SEQUENCE [LARGE SCALE GENOMIC DNA]</scope>
    <source>
        <strain evidence="1 2">Verdun HP</strain>
    </source>
</reference>
<gene>
    <name evidence="1" type="ORF">LEP1GSC116_3100</name>
</gene>
<organism evidence="1 2">
    <name type="scientific">Leptospira interrogans serovar Icterohaemorrhagiae str. Verdun HP</name>
    <dbReference type="NCBI Taxonomy" id="1049910"/>
    <lineage>
        <taxon>Bacteria</taxon>
        <taxon>Pseudomonadati</taxon>
        <taxon>Spirochaetota</taxon>
        <taxon>Spirochaetia</taxon>
        <taxon>Leptospirales</taxon>
        <taxon>Leptospiraceae</taxon>
        <taxon>Leptospira</taxon>
    </lineage>
</organism>
<accession>M6RB94</accession>
<name>M6RB94_LEPIR</name>
<dbReference type="Proteomes" id="UP000012092">
    <property type="component" value="Unassembled WGS sequence"/>
</dbReference>
<sequence length="102" mass="11680">MPIRRLLPAHGSEPEDPQRAIKLLSKTLNLLERGVVRRLKEDDQDLSTLVLEAMGEKVANSSYYNTALAILHSLIRKLIDQGQVQILEVDPPYEKYRWIGDE</sequence>
<comment type="caution">
    <text evidence="1">The sequence shown here is derived from an EMBL/GenBank/DDBJ whole genome shotgun (WGS) entry which is preliminary data.</text>
</comment>
<proteinExistence type="predicted"/>
<dbReference type="EMBL" id="AHNZ02000570">
    <property type="protein sequence ID" value="EMO04860.1"/>
    <property type="molecule type" value="Genomic_DNA"/>
</dbReference>
<dbReference type="AlphaFoldDB" id="M6RB94"/>
<evidence type="ECO:0000313" key="2">
    <source>
        <dbReference type="Proteomes" id="UP000012092"/>
    </source>
</evidence>
<evidence type="ECO:0000313" key="1">
    <source>
        <dbReference type="EMBL" id="EMO04860.1"/>
    </source>
</evidence>
<protein>
    <submittedName>
        <fullName evidence="1">Uncharacterized protein</fullName>
    </submittedName>
</protein>